<comment type="caution">
    <text evidence="1">The sequence shown here is derived from an EMBL/GenBank/DDBJ whole genome shotgun (WGS) entry which is preliminary data.</text>
</comment>
<evidence type="ECO:0008006" key="3">
    <source>
        <dbReference type="Google" id="ProtNLM"/>
    </source>
</evidence>
<dbReference type="EMBL" id="JAFCLK010000021">
    <property type="protein sequence ID" value="MBR1138503.1"/>
    <property type="molecule type" value="Genomic_DNA"/>
</dbReference>
<dbReference type="SUPFAM" id="SSF52402">
    <property type="entry name" value="Adenine nucleotide alpha hydrolases-like"/>
    <property type="match status" value="1"/>
</dbReference>
<proteinExistence type="predicted"/>
<sequence length="325" mass="37587">MSGEFETTSLQLSHRNHFRFGYNGIWFTERKKAEDRWNVAYGRCERPVADWRTECINTARLIREATSEDLWVLFSGGIDSEVVVQSFMFAGIPFKVAITCFDSDLNRQDVRYAVKFCETHQIPYRLLKLDIIDFFESGEALSYAAASKCVQPQLLHTMWAMDQVDGYPILGSGECFLQKSVSPAEPDHWVMYEKERIAAWYRHLLLRGREGCAGFFQYTPEIMLSFLLDHEVVRLCTGQVNDVSSTMPVKASIYRRYFLLEPRRKYHGFENVLHLDDGLRPELERRFGDHNAIVFTEYTQLVAALAMEVNSRDISKIRGQPCAAM</sequence>
<reference evidence="2" key="1">
    <citation type="journal article" date="2021" name="ISME J.">
        <title>Evolutionary origin and ecological implication of a unique nif island in free-living Bradyrhizobium lineages.</title>
        <authorList>
            <person name="Tao J."/>
        </authorList>
    </citation>
    <scope>NUCLEOTIDE SEQUENCE [LARGE SCALE GENOMIC DNA]</scope>
    <source>
        <strain evidence="2">SZCCT0094</strain>
    </source>
</reference>
<evidence type="ECO:0000313" key="1">
    <source>
        <dbReference type="EMBL" id="MBR1138503.1"/>
    </source>
</evidence>
<name>A0ABS5GB67_9BRAD</name>
<organism evidence="1 2">
    <name type="scientific">Bradyrhizobium denitrificans</name>
    <dbReference type="NCBI Taxonomy" id="2734912"/>
    <lineage>
        <taxon>Bacteria</taxon>
        <taxon>Pseudomonadati</taxon>
        <taxon>Pseudomonadota</taxon>
        <taxon>Alphaproteobacteria</taxon>
        <taxon>Hyphomicrobiales</taxon>
        <taxon>Nitrobacteraceae</taxon>
        <taxon>Bradyrhizobium</taxon>
    </lineage>
</organism>
<gene>
    <name evidence="1" type="ORF">JQ619_22320</name>
</gene>
<dbReference type="RefSeq" id="WP_172242831.1">
    <property type="nucleotide sequence ID" value="NZ_JABFDP010000044.1"/>
</dbReference>
<dbReference type="Proteomes" id="UP001314635">
    <property type="component" value="Unassembled WGS sequence"/>
</dbReference>
<keyword evidence="2" id="KW-1185">Reference proteome</keyword>
<evidence type="ECO:0000313" key="2">
    <source>
        <dbReference type="Proteomes" id="UP001314635"/>
    </source>
</evidence>
<protein>
    <recommendedName>
        <fullName evidence="3">Asparagine synthetase domain-containing protein</fullName>
    </recommendedName>
</protein>
<accession>A0ABS5GB67</accession>